<keyword evidence="1" id="KW-0472">Membrane</keyword>
<proteinExistence type="predicted"/>
<evidence type="ECO:0000256" key="1">
    <source>
        <dbReference type="SAM" id="Phobius"/>
    </source>
</evidence>
<sequence length="84" mass="8332">MVLRISASVGRALGSALALWILGVAQDHRLSVSASGSTSACSAAAGLPPGVVSPSSTMDPPSVGFTVGYHHGCGLGLTCLLLLR</sequence>
<feature type="signal peptide" evidence="2">
    <location>
        <begin position="1"/>
        <end position="18"/>
    </location>
</feature>
<keyword evidence="1" id="KW-0812">Transmembrane</keyword>
<name>A0ABD0NXE8_CIRMR</name>
<feature type="chain" id="PRO_5044891169" description="Secreted protein" evidence="2">
    <location>
        <begin position="19"/>
        <end position="84"/>
    </location>
</feature>
<gene>
    <name evidence="3" type="ORF">M9458_037800</name>
</gene>
<evidence type="ECO:0000313" key="4">
    <source>
        <dbReference type="Proteomes" id="UP001529510"/>
    </source>
</evidence>
<keyword evidence="1" id="KW-1133">Transmembrane helix</keyword>
<dbReference type="AlphaFoldDB" id="A0ABD0NXE8"/>
<evidence type="ECO:0000256" key="2">
    <source>
        <dbReference type="SAM" id="SignalP"/>
    </source>
</evidence>
<feature type="transmembrane region" description="Helical" evidence="1">
    <location>
        <begin position="67"/>
        <end position="83"/>
    </location>
</feature>
<organism evidence="3 4">
    <name type="scientific">Cirrhinus mrigala</name>
    <name type="common">Mrigala</name>
    <dbReference type="NCBI Taxonomy" id="683832"/>
    <lineage>
        <taxon>Eukaryota</taxon>
        <taxon>Metazoa</taxon>
        <taxon>Chordata</taxon>
        <taxon>Craniata</taxon>
        <taxon>Vertebrata</taxon>
        <taxon>Euteleostomi</taxon>
        <taxon>Actinopterygii</taxon>
        <taxon>Neopterygii</taxon>
        <taxon>Teleostei</taxon>
        <taxon>Ostariophysi</taxon>
        <taxon>Cypriniformes</taxon>
        <taxon>Cyprinidae</taxon>
        <taxon>Labeoninae</taxon>
        <taxon>Labeonini</taxon>
        <taxon>Cirrhinus</taxon>
    </lineage>
</organism>
<evidence type="ECO:0000313" key="3">
    <source>
        <dbReference type="EMBL" id="KAL0165956.1"/>
    </source>
</evidence>
<reference evidence="3 4" key="1">
    <citation type="submission" date="2024-05" db="EMBL/GenBank/DDBJ databases">
        <title>Genome sequencing and assembly of Indian major carp, Cirrhinus mrigala (Hamilton, 1822).</title>
        <authorList>
            <person name="Mohindra V."/>
            <person name="Chowdhury L.M."/>
            <person name="Lal K."/>
            <person name="Jena J.K."/>
        </authorList>
    </citation>
    <scope>NUCLEOTIDE SEQUENCE [LARGE SCALE GENOMIC DNA]</scope>
    <source>
        <strain evidence="3">CM1030</strain>
        <tissue evidence="3">Blood</tissue>
    </source>
</reference>
<evidence type="ECO:0008006" key="5">
    <source>
        <dbReference type="Google" id="ProtNLM"/>
    </source>
</evidence>
<keyword evidence="2" id="KW-0732">Signal</keyword>
<feature type="non-terminal residue" evidence="3">
    <location>
        <position position="84"/>
    </location>
</feature>
<dbReference type="EMBL" id="JAMKFB020000019">
    <property type="protein sequence ID" value="KAL0165956.1"/>
    <property type="molecule type" value="Genomic_DNA"/>
</dbReference>
<comment type="caution">
    <text evidence="3">The sequence shown here is derived from an EMBL/GenBank/DDBJ whole genome shotgun (WGS) entry which is preliminary data.</text>
</comment>
<protein>
    <recommendedName>
        <fullName evidence="5">Secreted protein</fullName>
    </recommendedName>
</protein>
<accession>A0ABD0NXE8</accession>
<dbReference type="Proteomes" id="UP001529510">
    <property type="component" value="Unassembled WGS sequence"/>
</dbReference>
<keyword evidence="4" id="KW-1185">Reference proteome</keyword>